<gene>
    <name evidence="2" type="ORF">ACFSJ0_47240</name>
</gene>
<dbReference type="Pfam" id="PF13424">
    <property type="entry name" value="TPR_12"/>
    <property type="match status" value="1"/>
</dbReference>
<dbReference type="RefSeq" id="WP_372454911.1">
    <property type="nucleotide sequence ID" value="NZ_JAHKRM010000006.1"/>
</dbReference>
<dbReference type="InterPro" id="IPR011990">
    <property type="entry name" value="TPR-like_helical_dom_sf"/>
</dbReference>
<reference evidence="3" key="1">
    <citation type="journal article" date="2019" name="Int. J. Syst. Evol. Microbiol.">
        <title>The Global Catalogue of Microorganisms (GCM) 10K type strain sequencing project: providing services to taxonomists for standard genome sequencing and annotation.</title>
        <authorList>
            <consortium name="The Broad Institute Genomics Platform"/>
            <consortium name="The Broad Institute Genome Sequencing Center for Infectious Disease"/>
            <person name="Wu L."/>
            <person name="Ma J."/>
        </authorList>
    </citation>
    <scope>NUCLEOTIDE SEQUENCE [LARGE SCALE GENOMIC DNA]</scope>
    <source>
        <strain evidence="3">CGMCC 1.15399</strain>
    </source>
</reference>
<proteinExistence type="predicted"/>
<comment type="caution">
    <text evidence="2">The sequence shown here is derived from an EMBL/GenBank/DDBJ whole genome shotgun (WGS) entry which is preliminary data.</text>
</comment>
<name>A0ABW4GQS6_9ACTN</name>
<sequence>MHRVQGSHDVAREHFDRALAACRTSEDLRGQARTLVGLGGVYPDGGDHEQAVEASLRAFELFRDLGDRFGEAVTLDYLGIAHERLGQYARGRPASPGAGTVTGNRQPRRSTARPGSPRPWATPARPSDCTTGARKIGPARPSRYSNQHRRPPTSTSGGGHQPAQSHRLGQDQLQNLLGVTEMR</sequence>
<keyword evidence="3" id="KW-1185">Reference proteome</keyword>
<dbReference type="EMBL" id="JBHUCM010000044">
    <property type="protein sequence ID" value="MFD1544708.1"/>
    <property type="molecule type" value="Genomic_DNA"/>
</dbReference>
<evidence type="ECO:0000313" key="2">
    <source>
        <dbReference type="EMBL" id="MFD1544708.1"/>
    </source>
</evidence>
<organism evidence="2 3">
    <name type="scientific">Nonomuraea guangzhouensis</name>
    <dbReference type="NCBI Taxonomy" id="1291555"/>
    <lineage>
        <taxon>Bacteria</taxon>
        <taxon>Bacillati</taxon>
        <taxon>Actinomycetota</taxon>
        <taxon>Actinomycetes</taxon>
        <taxon>Streptosporangiales</taxon>
        <taxon>Streptosporangiaceae</taxon>
        <taxon>Nonomuraea</taxon>
    </lineage>
</organism>
<dbReference type="SUPFAM" id="SSF48452">
    <property type="entry name" value="TPR-like"/>
    <property type="match status" value="1"/>
</dbReference>
<feature type="region of interest" description="Disordered" evidence="1">
    <location>
        <begin position="89"/>
        <end position="183"/>
    </location>
</feature>
<evidence type="ECO:0000256" key="1">
    <source>
        <dbReference type="SAM" id="MobiDB-lite"/>
    </source>
</evidence>
<dbReference type="Gene3D" id="1.25.40.10">
    <property type="entry name" value="Tetratricopeptide repeat domain"/>
    <property type="match status" value="1"/>
</dbReference>
<accession>A0ABW4GQS6</accession>
<dbReference type="Proteomes" id="UP001597097">
    <property type="component" value="Unassembled WGS sequence"/>
</dbReference>
<evidence type="ECO:0000313" key="3">
    <source>
        <dbReference type="Proteomes" id="UP001597097"/>
    </source>
</evidence>
<protein>
    <submittedName>
        <fullName evidence="2">Tetratricopeptide repeat protein</fullName>
    </submittedName>
</protein>